<reference evidence="2 4" key="1">
    <citation type="submission" date="2015-11" db="EMBL/GenBank/DDBJ databases">
        <title>Genomic analysis of 38 Legionella species identifies large and diverse effector repertoires.</title>
        <authorList>
            <person name="Burstein D."/>
            <person name="Amaro F."/>
            <person name="Zusman T."/>
            <person name="Lifshitz Z."/>
            <person name="Cohen O."/>
            <person name="Gilbert J.A."/>
            <person name="Pupko T."/>
            <person name="Shuman H.A."/>
            <person name="Segal G."/>
        </authorList>
    </citation>
    <scope>NUCLEOTIDE SEQUENCE [LARGE SCALE GENOMIC DNA]</scope>
    <source>
        <strain evidence="2 4">CDC#72-OH-14</strain>
    </source>
</reference>
<dbReference type="OrthoDB" id="9961375at2"/>
<organism evidence="3 5">
    <name type="scientific">Legionella cincinnatiensis</name>
    <dbReference type="NCBI Taxonomy" id="28085"/>
    <lineage>
        <taxon>Bacteria</taxon>
        <taxon>Pseudomonadati</taxon>
        <taxon>Pseudomonadota</taxon>
        <taxon>Gammaproteobacteria</taxon>
        <taxon>Legionellales</taxon>
        <taxon>Legionellaceae</taxon>
        <taxon>Legionella</taxon>
    </lineage>
</organism>
<name>A0A378IH31_9GAMM</name>
<evidence type="ECO:0000313" key="2">
    <source>
        <dbReference type="EMBL" id="KTC92626.1"/>
    </source>
</evidence>
<protein>
    <submittedName>
        <fullName evidence="2 3">Monovalent cation/H+ antiporter subunit G</fullName>
    </submittedName>
</protein>
<keyword evidence="4" id="KW-1185">Reference proteome</keyword>
<dbReference type="EMBL" id="LNXX01000006">
    <property type="protein sequence ID" value="KTC92626.1"/>
    <property type="molecule type" value="Genomic_DNA"/>
</dbReference>
<keyword evidence="1" id="KW-0472">Membrane</keyword>
<evidence type="ECO:0000256" key="1">
    <source>
        <dbReference type="SAM" id="Phobius"/>
    </source>
</evidence>
<feature type="transmembrane region" description="Helical" evidence="1">
    <location>
        <begin position="64"/>
        <end position="82"/>
    </location>
</feature>
<keyword evidence="1" id="KW-0812">Transmembrane</keyword>
<feature type="transmembrane region" description="Helical" evidence="1">
    <location>
        <begin position="6"/>
        <end position="26"/>
    </location>
</feature>
<evidence type="ECO:0000313" key="5">
    <source>
        <dbReference type="Proteomes" id="UP000255316"/>
    </source>
</evidence>
<feature type="transmembrane region" description="Helical" evidence="1">
    <location>
        <begin position="33"/>
        <end position="52"/>
    </location>
</feature>
<dbReference type="AlphaFoldDB" id="A0A378IH31"/>
<dbReference type="GO" id="GO:0098662">
    <property type="term" value="P:inorganic cation transmembrane transport"/>
    <property type="evidence" value="ECO:0007669"/>
    <property type="project" value="InterPro"/>
</dbReference>
<dbReference type="Proteomes" id="UP000255316">
    <property type="component" value="Unassembled WGS sequence"/>
</dbReference>
<dbReference type="STRING" id="28085.Lcin_0536"/>
<evidence type="ECO:0000313" key="3">
    <source>
        <dbReference type="EMBL" id="STX34240.1"/>
    </source>
</evidence>
<dbReference type="EMBL" id="UGNX01000001">
    <property type="protein sequence ID" value="STX34240.1"/>
    <property type="molecule type" value="Genomic_DNA"/>
</dbReference>
<dbReference type="Pfam" id="PF03334">
    <property type="entry name" value="PhaG_MnhG_YufB"/>
    <property type="match status" value="1"/>
</dbReference>
<dbReference type="RefSeq" id="WP_058463781.1">
    <property type="nucleotide sequence ID" value="NZ_CAAAHQ010000031.1"/>
</dbReference>
<proteinExistence type="predicted"/>
<dbReference type="InterPro" id="IPR005133">
    <property type="entry name" value="PhaG_MnhG_YufB"/>
</dbReference>
<dbReference type="Proteomes" id="UP000054854">
    <property type="component" value="Unassembled WGS sequence"/>
</dbReference>
<accession>A0A378IH31</accession>
<sequence>MNYVIGIPLFLGVVLILLSSIALVILPTAYARLHFLAPTTLGIFLIVISILIKEGLNQQGIKSLLVFIILMLIGPVLTHATARAGKMEKNQ</sequence>
<gene>
    <name evidence="2" type="ORF">Lcin_0536</name>
    <name evidence="3" type="ORF">NCTC12438_00833</name>
</gene>
<reference evidence="3 5" key="2">
    <citation type="submission" date="2018-06" db="EMBL/GenBank/DDBJ databases">
        <authorList>
            <consortium name="Pathogen Informatics"/>
            <person name="Doyle S."/>
        </authorList>
    </citation>
    <scope>NUCLEOTIDE SEQUENCE [LARGE SCALE GENOMIC DNA]</scope>
    <source>
        <strain evidence="3 5">NCTC12438</strain>
    </source>
</reference>
<keyword evidence="1" id="KW-1133">Transmembrane helix</keyword>
<dbReference type="GO" id="GO:0015297">
    <property type="term" value="F:antiporter activity"/>
    <property type="evidence" value="ECO:0007669"/>
    <property type="project" value="InterPro"/>
</dbReference>
<evidence type="ECO:0000313" key="4">
    <source>
        <dbReference type="Proteomes" id="UP000054854"/>
    </source>
</evidence>